<dbReference type="EMBL" id="NIDE01000007">
    <property type="protein sequence ID" value="OWK40779.1"/>
    <property type="molecule type" value="Genomic_DNA"/>
</dbReference>
<dbReference type="AlphaFoldDB" id="A0A225DUE4"/>
<keyword evidence="2" id="KW-1185">Reference proteome</keyword>
<accession>A0A225DUE4</accession>
<proteinExistence type="predicted"/>
<gene>
    <name evidence="1" type="ORF">FRUB_04671</name>
</gene>
<evidence type="ECO:0000313" key="1">
    <source>
        <dbReference type="EMBL" id="OWK40779.1"/>
    </source>
</evidence>
<organism evidence="1 2">
    <name type="scientific">Fimbriiglobus ruber</name>
    <dbReference type="NCBI Taxonomy" id="1908690"/>
    <lineage>
        <taxon>Bacteria</taxon>
        <taxon>Pseudomonadati</taxon>
        <taxon>Planctomycetota</taxon>
        <taxon>Planctomycetia</taxon>
        <taxon>Gemmatales</taxon>
        <taxon>Gemmataceae</taxon>
        <taxon>Fimbriiglobus</taxon>
    </lineage>
</organism>
<dbReference type="Proteomes" id="UP000214646">
    <property type="component" value="Unassembled WGS sequence"/>
</dbReference>
<name>A0A225DUE4_9BACT</name>
<protein>
    <submittedName>
        <fullName evidence="1">Uncharacterized protein</fullName>
    </submittedName>
</protein>
<reference evidence="2" key="1">
    <citation type="submission" date="2017-06" db="EMBL/GenBank/DDBJ databases">
        <title>Genome analysis of Fimbriiglobus ruber SP5, the first member of the order Planctomycetales with confirmed chitinolytic capability.</title>
        <authorList>
            <person name="Ravin N.V."/>
            <person name="Rakitin A.L."/>
            <person name="Ivanova A.A."/>
            <person name="Beletsky A.V."/>
            <person name="Kulichevskaya I.S."/>
            <person name="Mardanov A.V."/>
            <person name="Dedysh S.N."/>
        </authorList>
    </citation>
    <scope>NUCLEOTIDE SEQUENCE [LARGE SCALE GENOMIC DNA]</scope>
    <source>
        <strain evidence="2">SP5</strain>
    </source>
</reference>
<comment type="caution">
    <text evidence="1">The sequence shown here is derived from an EMBL/GenBank/DDBJ whole genome shotgun (WGS) entry which is preliminary data.</text>
</comment>
<sequence>MTGRDAVAKKSPLGQNFSALEWDCSRPPNSTPFGSRHFLATDLRT</sequence>
<evidence type="ECO:0000313" key="2">
    <source>
        <dbReference type="Proteomes" id="UP000214646"/>
    </source>
</evidence>